<evidence type="ECO:0000256" key="10">
    <source>
        <dbReference type="ARBA" id="ARBA00023136"/>
    </source>
</evidence>
<evidence type="ECO:0000256" key="2">
    <source>
        <dbReference type="ARBA" id="ARBA00004370"/>
    </source>
</evidence>
<evidence type="ECO:0000259" key="12">
    <source>
        <dbReference type="PROSITE" id="PS50109"/>
    </source>
</evidence>
<organism evidence="14 15">
    <name type="scientific">Malaciobacter molluscorum LMG 25693</name>
    <dbReference type="NCBI Taxonomy" id="870501"/>
    <lineage>
        <taxon>Bacteria</taxon>
        <taxon>Pseudomonadati</taxon>
        <taxon>Campylobacterota</taxon>
        <taxon>Epsilonproteobacteria</taxon>
        <taxon>Campylobacterales</taxon>
        <taxon>Arcobacteraceae</taxon>
        <taxon>Malaciobacter</taxon>
    </lineage>
</organism>
<dbReference type="InterPro" id="IPR036890">
    <property type="entry name" value="HATPase_C_sf"/>
</dbReference>
<evidence type="ECO:0000256" key="4">
    <source>
        <dbReference type="ARBA" id="ARBA00022553"/>
    </source>
</evidence>
<feature type="domain" description="HAMP" evidence="13">
    <location>
        <begin position="186"/>
        <end position="234"/>
    </location>
</feature>
<reference evidence="14 15" key="1">
    <citation type="submission" date="2018-08" db="EMBL/GenBank/DDBJ databases">
        <title>Complete genome of the Arcobacter molluscorum type strain LMG 25693.</title>
        <authorList>
            <person name="Miller W.G."/>
            <person name="Yee E."/>
            <person name="Bono J.L."/>
        </authorList>
    </citation>
    <scope>NUCLEOTIDE SEQUENCE [LARGE SCALE GENOMIC DNA]</scope>
    <source>
        <strain evidence="14 15">CECT 7696</strain>
    </source>
</reference>
<evidence type="ECO:0000256" key="8">
    <source>
        <dbReference type="ARBA" id="ARBA00022989"/>
    </source>
</evidence>
<evidence type="ECO:0000256" key="1">
    <source>
        <dbReference type="ARBA" id="ARBA00000085"/>
    </source>
</evidence>
<accession>A0AB33GU61</accession>
<keyword evidence="4" id="KW-0597">Phosphoprotein</keyword>
<dbReference type="InterPro" id="IPR005467">
    <property type="entry name" value="His_kinase_dom"/>
</dbReference>
<dbReference type="SMART" id="SM00387">
    <property type="entry name" value="HATPase_c"/>
    <property type="match status" value="1"/>
</dbReference>
<dbReference type="Gene3D" id="6.10.340.10">
    <property type="match status" value="1"/>
</dbReference>
<keyword evidence="7 14" id="KW-0418">Kinase</keyword>
<keyword evidence="9" id="KW-0902">Two-component regulatory system</keyword>
<dbReference type="InterPro" id="IPR003661">
    <property type="entry name" value="HisK_dim/P_dom"/>
</dbReference>
<dbReference type="Pfam" id="PF00512">
    <property type="entry name" value="HisKA"/>
    <property type="match status" value="1"/>
</dbReference>
<keyword evidence="8 11" id="KW-1133">Transmembrane helix</keyword>
<dbReference type="InterPro" id="IPR003660">
    <property type="entry name" value="HAMP_dom"/>
</dbReference>
<dbReference type="SMART" id="SM00388">
    <property type="entry name" value="HisKA"/>
    <property type="match status" value="1"/>
</dbReference>
<feature type="transmembrane region" description="Helical" evidence="11">
    <location>
        <begin position="12"/>
        <end position="30"/>
    </location>
</feature>
<evidence type="ECO:0000256" key="5">
    <source>
        <dbReference type="ARBA" id="ARBA00022679"/>
    </source>
</evidence>
<name>A0AB33GU61_9BACT</name>
<dbReference type="AlphaFoldDB" id="A0AB33GU61"/>
<keyword evidence="6 11" id="KW-0812">Transmembrane</keyword>
<sequence>MTNLSIKKKLLIYNIIIQTIILLLFSFSLYKTLESSSKDKLESTLKVIVLDVVDDIVEHKDKLTKRVFNEEKEYKFKPLYIRLLKIDDTYEVINSTIFPNDIKENINELKNINKNNIVFNYQKDYIISQMKLFLNNQNYVVEVATNFDTINSTLENILYILFFIVPIILIISIIAGYFLIYKSFVPIELMLNNLKNINASDLSKRLESKNMNDEIDLLANEINNLLQRLQLSFEKISQFSSDASHELKTPLTIIRGEIEIALRKDRTTKEYKESFENCLDEILVIQQTIDDLLFLAKEEYEVLEETKEDVYLDEVTNEAYKEMLSFAKLRDIKLLCKIDEPIQIKGHHKLLKIAIKNIIKNAITFSHKNEDVYIKNYSDDAYYIISIEDKGIGISKEDQKKIFEKFFRTDKSRNKESGGTGLGMSIVKKIVKIHKGEIELKSQENKGTCVYFKFLK</sequence>
<feature type="domain" description="Histidine kinase" evidence="12">
    <location>
        <begin position="242"/>
        <end position="456"/>
    </location>
</feature>
<dbReference type="GO" id="GO:0005886">
    <property type="term" value="C:plasma membrane"/>
    <property type="evidence" value="ECO:0007669"/>
    <property type="project" value="TreeGrafter"/>
</dbReference>
<dbReference type="CDD" id="cd06225">
    <property type="entry name" value="HAMP"/>
    <property type="match status" value="1"/>
</dbReference>
<evidence type="ECO:0000256" key="9">
    <source>
        <dbReference type="ARBA" id="ARBA00023012"/>
    </source>
</evidence>
<dbReference type="FunFam" id="3.30.565.10:FF:000006">
    <property type="entry name" value="Sensor histidine kinase WalK"/>
    <property type="match status" value="1"/>
</dbReference>
<dbReference type="SUPFAM" id="SSF47384">
    <property type="entry name" value="Homodimeric domain of signal transducing histidine kinase"/>
    <property type="match status" value="1"/>
</dbReference>
<keyword evidence="10 11" id="KW-0472">Membrane</keyword>
<dbReference type="Pfam" id="PF02518">
    <property type="entry name" value="HATPase_c"/>
    <property type="match status" value="1"/>
</dbReference>
<dbReference type="PROSITE" id="PS50109">
    <property type="entry name" value="HIS_KIN"/>
    <property type="match status" value="1"/>
</dbReference>
<proteinExistence type="predicted"/>
<dbReference type="KEGG" id="amol:AMOL_2766"/>
<dbReference type="EMBL" id="CP032098">
    <property type="protein sequence ID" value="AXX93699.1"/>
    <property type="molecule type" value="Genomic_DNA"/>
</dbReference>
<evidence type="ECO:0000256" key="11">
    <source>
        <dbReference type="SAM" id="Phobius"/>
    </source>
</evidence>
<dbReference type="SUPFAM" id="SSF158472">
    <property type="entry name" value="HAMP domain-like"/>
    <property type="match status" value="1"/>
</dbReference>
<dbReference type="Proteomes" id="UP000262712">
    <property type="component" value="Chromosome"/>
</dbReference>
<comment type="catalytic activity">
    <reaction evidence="1">
        <text>ATP + protein L-histidine = ADP + protein N-phospho-L-histidine.</text>
        <dbReference type="EC" id="2.7.13.3"/>
    </reaction>
</comment>
<dbReference type="Gene3D" id="3.30.565.10">
    <property type="entry name" value="Histidine kinase-like ATPase, C-terminal domain"/>
    <property type="match status" value="1"/>
</dbReference>
<dbReference type="InterPro" id="IPR036097">
    <property type="entry name" value="HisK_dim/P_sf"/>
</dbReference>
<feature type="transmembrane region" description="Helical" evidence="11">
    <location>
        <begin position="157"/>
        <end position="180"/>
    </location>
</feature>
<evidence type="ECO:0000256" key="3">
    <source>
        <dbReference type="ARBA" id="ARBA00012438"/>
    </source>
</evidence>
<dbReference type="RefSeq" id="WP_228149991.1">
    <property type="nucleotide sequence ID" value="NZ_CP032098.1"/>
</dbReference>
<dbReference type="PANTHER" id="PTHR45436:SF5">
    <property type="entry name" value="SENSOR HISTIDINE KINASE TRCS"/>
    <property type="match status" value="1"/>
</dbReference>
<evidence type="ECO:0000256" key="7">
    <source>
        <dbReference type="ARBA" id="ARBA00022777"/>
    </source>
</evidence>
<dbReference type="CDD" id="cd00082">
    <property type="entry name" value="HisKA"/>
    <property type="match status" value="1"/>
</dbReference>
<dbReference type="GO" id="GO:0000155">
    <property type="term" value="F:phosphorelay sensor kinase activity"/>
    <property type="evidence" value="ECO:0007669"/>
    <property type="project" value="InterPro"/>
</dbReference>
<dbReference type="Gene3D" id="1.10.287.130">
    <property type="match status" value="1"/>
</dbReference>
<comment type="subcellular location">
    <subcellularLocation>
        <location evidence="2">Membrane</location>
    </subcellularLocation>
</comment>
<evidence type="ECO:0000259" key="13">
    <source>
        <dbReference type="PROSITE" id="PS50885"/>
    </source>
</evidence>
<gene>
    <name evidence="14" type="ORF">AMOL_2766</name>
</gene>
<protein>
    <recommendedName>
        <fullName evidence="3">histidine kinase</fullName>
        <ecNumber evidence="3">2.7.13.3</ecNumber>
    </recommendedName>
</protein>
<evidence type="ECO:0000313" key="15">
    <source>
        <dbReference type="Proteomes" id="UP000262712"/>
    </source>
</evidence>
<dbReference type="PANTHER" id="PTHR45436">
    <property type="entry name" value="SENSOR HISTIDINE KINASE YKOH"/>
    <property type="match status" value="1"/>
</dbReference>
<keyword evidence="5" id="KW-0808">Transferase</keyword>
<dbReference type="InterPro" id="IPR004358">
    <property type="entry name" value="Sig_transdc_His_kin-like_C"/>
</dbReference>
<dbReference type="SUPFAM" id="SSF55874">
    <property type="entry name" value="ATPase domain of HSP90 chaperone/DNA topoisomerase II/histidine kinase"/>
    <property type="match status" value="1"/>
</dbReference>
<evidence type="ECO:0000313" key="14">
    <source>
        <dbReference type="EMBL" id="AXX93699.1"/>
    </source>
</evidence>
<evidence type="ECO:0000256" key="6">
    <source>
        <dbReference type="ARBA" id="ARBA00022692"/>
    </source>
</evidence>
<dbReference type="EC" id="2.7.13.3" evidence="3"/>
<dbReference type="InterPro" id="IPR003594">
    <property type="entry name" value="HATPase_dom"/>
</dbReference>
<dbReference type="PRINTS" id="PR00344">
    <property type="entry name" value="BCTRLSENSOR"/>
</dbReference>
<dbReference type="InterPro" id="IPR050428">
    <property type="entry name" value="TCS_sensor_his_kinase"/>
</dbReference>
<dbReference type="PROSITE" id="PS50885">
    <property type="entry name" value="HAMP"/>
    <property type="match status" value="1"/>
</dbReference>